<dbReference type="Gene3D" id="2.60.120.10">
    <property type="entry name" value="Jelly Rolls"/>
    <property type="match status" value="1"/>
</dbReference>
<dbReference type="RefSeq" id="WP_406831742.1">
    <property type="nucleotide sequence ID" value="NZ_CP157483.1"/>
</dbReference>
<feature type="compositionally biased region" description="Pro residues" evidence="1">
    <location>
        <begin position="121"/>
        <end position="135"/>
    </location>
</feature>
<reference evidence="3" key="1">
    <citation type="submission" date="2024-05" db="EMBL/GenBank/DDBJ databases">
        <authorList>
            <person name="Kim S."/>
            <person name="Heo J."/>
            <person name="Choi H."/>
            <person name="Choi Y."/>
            <person name="Kwon S.-W."/>
            <person name="Kim Y."/>
        </authorList>
    </citation>
    <scope>NUCLEOTIDE SEQUENCE</scope>
    <source>
        <strain evidence="3">KACC 23699</strain>
    </source>
</reference>
<name>A0AAU7JV09_9MICO</name>
<dbReference type="EMBL" id="CP157483">
    <property type="protein sequence ID" value="XBO44252.1"/>
    <property type="molecule type" value="Genomic_DNA"/>
</dbReference>
<evidence type="ECO:0000313" key="3">
    <source>
        <dbReference type="EMBL" id="XBO44252.1"/>
    </source>
</evidence>
<dbReference type="PANTHER" id="PTHR38599">
    <property type="entry name" value="CUPIN DOMAIN PROTEIN (AFU_ORTHOLOGUE AFUA_3G13620)"/>
    <property type="match status" value="1"/>
</dbReference>
<organism evidence="3">
    <name type="scientific">Pedococcus sp. KACC 23699</name>
    <dbReference type="NCBI Taxonomy" id="3149228"/>
    <lineage>
        <taxon>Bacteria</taxon>
        <taxon>Bacillati</taxon>
        <taxon>Actinomycetota</taxon>
        <taxon>Actinomycetes</taxon>
        <taxon>Micrococcales</taxon>
        <taxon>Intrasporangiaceae</taxon>
        <taxon>Pedococcus</taxon>
    </lineage>
</organism>
<evidence type="ECO:0000259" key="2">
    <source>
        <dbReference type="Pfam" id="PF07883"/>
    </source>
</evidence>
<sequence length="135" mass="14383">MTSPLPPPADALSGQLTRTELQRSRSSVPGRLIVQVLTEIPVGVESGWHTHPGEEVGFIVAGTVEMRRHDNTTLLLHAGDGFLIPPGTPHNARDVGDVTGQMLSTYLVEADQPLSTFVDPPSTPAPPTPPRKAQP</sequence>
<dbReference type="CDD" id="cd02235">
    <property type="entry name" value="cupin_BLL4011-like"/>
    <property type="match status" value="1"/>
</dbReference>
<gene>
    <name evidence="3" type="ORF">ABEG17_02695</name>
</gene>
<protein>
    <submittedName>
        <fullName evidence="3">Cupin domain-containing protein</fullName>
    </submittedName>
</protein>
<feature type="region of interest" description="Disordered" evidence="1">
    <location>
        <begin position="113"/>
        <end position="135"/>
    </location>
</feature>
<dbReference type="InterPro" id="IPR013096">
    <property type="entry name" value="Cupin_2"/>
</dbReference>
<dbReference type="PANTHER" id="PTHR38599:SF1">
    <property type="entry name" value="CUPIN DOMAIN PROTEIN (AFU_ORTHOLOGUE AFUA_3G13620)"/>
    <property type="match status" value="1"/>
</dbReference>
<dbReference type="Pfam" id="PF07883">
    <property type="entry name" value="Cupin_2"/>
    <property type="match status" value="1"/>
</dbReference>
<dbReference type="InterPro" id="IPR014710">
    <property type="entry name" value="RmlC-like_jellyroll"/>
</dbReference>
<dbReference type="AlphaFoldDB" id="A0AAU7JV09"/>
<dbReference type="SUPFAM" id="SSF51182">
    <property type="entry name" value="RmlC-like cupins"/>
    <property type="match status" value="1"/>
</dbReference>
<feature type="domain" description="Cupin type-2" evidence="2">
    <location>
        <begin position="37"/>
        <end position="105"/>
    </location>
</feature>
<dbReference type="InterPro" id="IPR011051">
    <property type="entry name" value="RmlC_Cupin_sf"/>
</dbReference>
<accession>A0AAU7JV09</accession>
<proteinExistence type="predicted"/>
<evidence type="ECO:0000256" key="1">
    <source>
        <dbReference type="SAM" id="MobiDB-lite"/>
    </source>
</evidence>